<protein>
    <submittedName>
        <fullName evidence="2">Uncharacterized protein</fullName>
    </submittedName>
</protein>
<accession>A0A1G2U5P2</accession>
<dbReference type="EMBL" id="MHWD01000004">
    <property type="protein sequence ID" value="OHB04808.1"/>
    <property type="molecule type" value="Genomic_DNA"/>
</dbReference>
<proteinExistence type="predicted"/>
<feature type="chain" id="PRO_5009584665" evidence="1">
    <location>
        <begin position="22"/>
        <end position="114"/>
    </location>
</feature>
<evidence type="ECO:0000313" key="3">
    <source>
        <dbReference type="Proteomes" id="UP000179283"/>
    </source>
</evidence>
<reference evidence="2 3" key="1">
    <citation type="journal article" date="2016" name="Nat. Commun.">
        <title>Thousands of microbial genomes shed light on interconnected biogeochemical processes in an aquifer system.</title>
        <authorList>
            <person name="Anantharaman K."/>
            <person name="Brown C.T."/>
            <person name="Hug L.A."/>
            <person name="Sharon I."/>
            <person name="Castelle C.J."/>
            <person name="Probst A.J."/>
            <person name="Thomas B.C."/>
            <person name="Singh A."/>
            <person name="Wilkins M.J."/>
            <person name="Karaoz U."/>
            <person name="Brodie E.L."/>
            <person name="Williams K.H."/>
            <person name="Hubbard S.S."/>
            <person name="Banfield J.F."/>
        </authorList>
    </citation>
    <scope>NUCLEOTIDE SEQUENCE [LARGE SCALE GENOMIC DNA]</scope>
</reference>
<name>A0A1G2U5P2_9BACT</name>
<evidence type="ECO:0000256" key="1">
    <source>
        <dbReference type="SAM" id="SignalP"/>
    </source>
</evidence>
<comment type="caution">
    <text evidence="2">The sequence shown here is derived from an EMBL/GenBank/DDBJ whole genome shotgun (WGS) entry which is preliminary data.</text>
</comment>
<organism evidence="2 3">
    <name type="scientific">Candidatus Zambryskibacteria bacterium RIFCSPLOWO2_01_FULL_43_17</name>
    <dbReference type="NCBI Taxonomy" id="1802760"/>
    <lineage>
        <taxon>Bacteria</taxon>
        <taxon>Candidatus Zambryskiibacteriota</taxon>
    </lineage>
</organism>
<evidence type="ECO:0000313" key="2">
    <source>
        <dbReference type="EMBL" id="OHB04808.1"/>
    </source>
</evidence>
<sequence length="114" mass="12444">MTKTKLLALLRAIISNSILHATLYSKELTHALAVYGSEQLNITLKDLPKRMEIKTFAVGDIVLANNTNKQVLGLYGSGSFTVTGIGFNGHEDCLHIRGEDCSYFAVASDFVAMH</sequence>
<feature type="signal peptide" evidence="1">
    <location>
        <begin position="1"/>
        <end position="21"/>
    </location>
</feature>
<dbReference type="Proteomes" id="UP000179283">
    <property type="component" value="Unassembled WGS sequence"/>
</dbReference>
<gene>
    <name evidence="2" type="ORF">A2920_00095</name>
</gene>
<keyword evidence="1" id="KW-0732">Signal</keyword>
<dbReference type="AlphaFoldDB" id="A0A1G2U5P2"/>